<name>A0A0H2R4V9_9AGAM</name>
<evidence type="ECO:0000313" key="1">
    <source>
        <dbReference type="EMBL" id="KLO04473.1"/>
    </source>
</evidence>
<organism evidence="1 2">
    <name type="scientific">Schizopora paradoxa</name>
    <dbReference type="NCBI Taxonomy" id="27342"/>
    <lineage>
        <taxon>Eukaryota</taxon>
        <taxon>Fungi</taxon>
        <taxon>Dikarya</taxon>
        <taxon>Basidiomycota</taxon>
        <taxon>Agaricomycotina</taxon>
        <taxon>Agaricomycetes</taxon>
        <taxon>Hymenochaetales</taxon>
        <taxon>Schizoporaceae</taxon>
        <taxon>Schizopora</taxon>
    </lineage>
</organism>
<accession>A0A0H2R4V9</accession>
<dbReference type="EMBL" id="KQ086528">
    <property type="protein sequence ID" value="KLO04473.1"/>
    <property type="molecule type" value="Genomic_DNA"/>
</dbReference>
<dbReference type="InParanoid" id="A0A0H2R4V9"/>
<dbReference type="Proteomes" id="UP000053477">
    <property type="component" value="Unassembled WGS sequence"/>
</dbReference>
<protein>
    <submittedName>
        <fullName evidence="1">Uncharacterized protein</fullName>
    </submittedName>
</protein>
<sequence length="164" mass="18765">MVGRGEEWEVCAKFLKNFPSLRTLVFDTHYLKEPLRTPLPVLRSVTTVALPWRHVELVGLDFTPNASTIVLLWVPMSRKYTSDEKLKSLYDVLLYIAEHKLEATRYIKLKAVRLAAVKECTWPSIVQTDGIRAFDRLQKVGIEVLDHNGDILTGEDFKAQEAPQ</sequence>
<evidence type="ECO:0000313" key="2">
    <source>
        <dbReference type="Proteomes" id="UP000053477"/>
    </source>
</evidence>
<dbReference type="AlphaFoldDB" id="A0A0H2R4V9"/>
<reference evidence="1 2" key="1">
    <citation type="submission" date="2015-04" db="EMBL/GenBank/DDBJ databases">
        <title>Complete genome sequence of Schizopora paradoxa KUC8140, a cosmopolitan wood degrader in East Asia.</title>
        <authorList>
            <consortium name="DOE Joint Genome Institute"/>
            <person name="Min B."/>
            <person name="Park H."/>
            <person name="Jang Y."/>
            <person name="Kim J.-J."/>
            <person name="Kim K.H."/>
            <person name="Pangilinan J."/>
            <person name="Lipzen A."/>
            <person name="Riley R."/>
            <person name="Grigoriev I.V."/>
            <person name="Spatafora J.W."/>
            <person name="Choi I.-G."/>
        </authorList>
    </citation>
    <scope>NUCLEOTIDE SEQUENCE [LARGE SCALE GENOMIC DNA]</scope>
    <source>
        <strain evidence="1 2">KUC8140</strain>
    </source>
</reference>
<proteinExistence type="predicted"/>
<keyword evidence="2" id="KW-1185">Reference proteome</keyword>
<gene>
    <name evidence="1" type="ORF">SCHPADRAFT_897001</name>
</gene>